<keyword evidence="3" id="KW-1185">Reference proteome</keyword>
<organism evidence="2 3">
    <name type="scientific">Haloarchaeobius iranensis</name>
    <dbReference type="NCBI Taxonomy" id="996166"/>
    <lineage>
        <taxon>Archaea</taxon>
        <taxon>Methanobacteriati</taxon>
        <taxon>Methanobacteriota</taxon>
        <taxon>Stenosarchaea group</taxon>
        <taxon>Halobacteria</taxon>
        <taxon>Halobacteriales</taxon>
        <taxon>Halorubellaceae</taxon>
        <taxon>Haloarchaeobius</taxon>
    </lineage>
</organism>
<sequence>MTTGSTTSRRRVLAALAATGLAGCLGDSDGASDDAPAGATDATDTPAPGTTTDGLPTQSEDPAGDTSPSGSCAVAFGDTDRRYEPGDRELDHTFLYPLGGEVVVTDDDDIGGRLTRFGYPASDDAQYEQYLSVRERIVDDGRDAGAAYAESDSWSATTVTYEGRERTAAVNRVTDTQDIWIFSAPDDDATYEFEVFAEQGIGDACPDAYHDICHRVANSFEPR</sequence>
<feature type="region of interest" description="Disordered" evidence="1">
    <location>
        <begin position="24"/>
        <end position="84"/>
    </location>
</feature>
<gene>
    <name evidence="2" type="ORF">SAMN05192554_10876</name>
</gene>
<dbReference type="RefSeq" id="WP_089732942.1">
    <property type="nucleotide sequence ID" value="NZ_FNIA01000008.1"/>
</dbReference>
<name>A0A1G9WIG5_9EURY</name>
<evidence type="ECO:0000313" key="3">
    <source>
        <dbReference type="Proteomes" id="UP000199370"/>
    </source>
</evidence>
<evidence type="ECO:0000256" key="1">
    <source>
        <dbReference type="SAM" id="MobiDB-lite"/>
    </source>
</evidence>
<reference evidence="2 3" key="1">
    <citation type="submission" date="2016-10" db="EMBL/GenBank/DDBJ databases">
        <authorList>
            <person name="de Groot N.N."/>
        </authorList>
    </citation>
    <scope>NUCLEOTIDE SEQUENCE [LARGE SCALE GENOMIC DNA]</scope>
    <source>
        <strain evidence="3">EB21,IBRC-M 10013,KCTC 4048</strain>
    </source>
</reference>
<proteinExistence type="predicted"/>
<dbReference type="AlphaFoldDB" id="A0A1G9WIG5"/>
<dbReference type="Proteomes" id="UP000199370">
    <property type="component" value="Unassembled WGS sequence"/>
</dbReference>
<feature type="compositionally biased region" description="Low complexity" evidence="1">
    <location>
        <begin position="24"/>
        <end position="57"/>
    </location>
</feature>
<protein>
    <submittedName>
        <fullName evidence="2">Uncharacterized protein</fullName>
    </submittedName>
</protein>
<dbReference type="EMBL" id="FNIA01000008">
    <property type="protein sequence ID" value="SDM83971.1"/>
    <property type="molecule type" value="Genomic_DNA"/>
</dbReference>
<accession>A0A1G9WIG5</accession>
<evidence type="ECO:0000313" key="2">
    <source>
        <dbReference type="EMBL" id="SDM83971.1"/>
    </source>
</evidence>
<dbReference type="InterPro" id="IPR006311">
    <property type="entry name" value="TAT_signal"/>
</dbReference>
<dbReference type="PROSITE" id="PS51318">
    <property type="entry name" value="TAT"/>
    <property type="match status" value="1"/>
</dbReference>